<dbReference type="PANTHER" id="PTHR33121">
    <property type="entry name" value="CYCLIC DI-GMP PHOSPHODIESTERASE PDEF"/>
    <property type="match status" value="1"/>
</dbReference>
<reference evidence="2" key="1">
    <citation type="submission" date="2022-05" db="EMBL/GenBank/DDBJ databases">
        <title>An RpoN-dependent PEP-CTERM gene is involved in floc formation of an Aquincola tertiaricarbonis strain.</title>
        <authorList>
            <person name="Qiu D."/>
            <person name="Xia M."/>
        </authorList>
    </citation>
    <scope>NUCLEOTIDE SEQUENCE</scope>
    <source>
        <strain evidence="2">RN12</strain>
    </source>
</reference>
<dbReference type="EMBL" id="CP097636">
    <property type="protein sequence ID" value="URI11065.1"/>
    <property type="molecule type" value="Genomic_DNA"/>
</dbReference>
<dbReference type="PROSITE" id="PS50887">
    <property type="entry name" value="GGDEF"/>
    <property type="match status" value="1"/>
</dbReference>
<dbReference type="InterPro" id="IPR043128">
    <property type="entry name" value="Rev_trsase/Diguanyl_cyclase"/>
</dbReference>
<dbReference type="SMART" id="SM00267">
    <property type="entry name" value="GGDEF"/>
    <property type="match status" value="1"/>
</dbReference>
<evidence type="ECO:0000313" key="3">
    <source>
        <dbReference type="Proteomes" id="UP001056201"/>
    </source>
</evidence>
<dbReference type="Gene3D" id="3.30.70.270">
    <property type="match status" value="1"/>
</dbReference>
<dbReference type="SUPFAM" id="SSF52172">
    <property type="entry name" value="CheY-like"/>
    <property type="match status" value="1"/>
</dbReference>
<protein>
    <submittedName>
        <fullName evidence="2">GGDEF domain-containing protein</fullName>
    </submittedName>
</protein>
<keyword evidence="3" id="KW-1185">Reference proteome</keyword>
<accession>A0ABY4SEQ7</accession>
<gene>
    <name evidence="2" type="ORF">MW290_19030</name>
</gene>
<dbReference type="InterPro" id="IPR029787">
    <property type="entry name" value="Nucleotide_cyclase"/>
</dbReference>
<feature type="domain" description="GGDEF" evidence="1">
    <location>
        <begin position="157"/>
        <end position="290"/>
    </location>
</feature>
<dbReference type="InterPro" id="IPR000160">
    <property type="entry name" value="GGDEF_dom"/>
</dbReference>
<sequence length="305" mass="32346">MSTTYQLLAIGPVPAELVGSAWGPFVVTATTFQEANGVLHQQPFDAVLMTLDEDELQELPLWPALSHAVLDAAVLVVTPQVSPLVAMRLLQAGVQDVLSPNEQETLPRRVRLGIERKQLDRAARKAHATDLATGLPNHSQLLEHMTHLLALREREPAPMALVVLRIEGLATAASRLGPESANVLRRKVAVRLRANLRASDVVASVGHDVFAVLLAWVDAPGDVSGVVNKLVQTLQRPFTMAGGDMAVAVSAGVGHYPEHGKDAGALMRRAMGQATSSAAVGRAGFANRVERGPAAAANDEDPPGE</sequence>
<proteinExistence type="predicted"/>
<dbReference type="CDD" id="cd01949">
    <property type="entry name" value="GGDEF"/>
    <property type="match status" value="1"/>
</dbReference>
<dbReference type="InterPro" id="IPR011006">
    <property type="entry name" value="CheY-like_superfamily"/>
</dbReference>
<dbReference type="PANTHER" id="PTHR33121:SF70">
    <property type="entry name" value="SIGNALING PROTEIN YKOW"/>
    <property type="match status" value="1"/>
</dbReference>
<dbReference type="InterPro" id="IPR050706">
    <property type="entry name" value="Cyclic-di-GMP_PDE-like"/>
</dbReference>
<dbReference type="SUPFAM" id="SSF55073">
    <property type="entry name" value="Nucleotide cyclase"/>
    <property type="match status" value="1"/>
</dbReference>
<organism evidence="2 3">
    <name type="scientific">Aquincola tertiaricarbonis</name>
    <dbReference type="NCBI Taxonomy" id="391953"/>
    <lineage>
        <taxon>Bacteria</taxon>
        <taxon>Pseudomonadati</taxon>
        <taxon>Pseudomonadota</taxon>
        <taxon>Betaproteobacteria</taxon>
        <taxon>Burkholderiales</taxon>
        <taxon>Sphaerotilaceae</taxon>
        <taxon>Aquincola</taxon>
    </lineage>
</organism>
<name>A0ABY4SEQ7_AQUTE</name>
<dbReference type="RefSeq" id="WP_250199263.1">
    <property type="nucleotide sequence ID" value="NZ_CP097636.1"/>
</dbReference>
<evidence type="ECO:0000313" key="2">
    <source>
        <dbReference type="EMBL" id="URI11065.1"/>
    </source>
</evidence>
<dbReference type="Pfam" id="PF00990">
    <property type="entry name" value="GGDEF"/>
    <property type="match status" value="1"/>
</dbReference>
<evidence type="ECO:0000259" key="1">
    <source>
        <dbReference type="PROSITE" id="PS50887"/>
    </source>
</evidence>
<dbReference type="Proteomes" id="UP001056201">
    <property type="component" value="Chromosome 2"/>
</dbReference>
<dbReference type="NCBIfam" id="TIGR00254">
    <property type="entry name" value="GGDEF"/>
    <property type="match status" value="1"/>
</dbReference>